<accession>A0A4R3NRD1</accession>
<dbReference type="Pfam" id="PF00480">
    <property type="entry name" value="ROK"/>
    <property type="match status" value="1"/>
</dbReference>
<keyword evidence="1" id="KW-0418">Kinase</keyword>
<protein>
    <submittedName>
        <fullName evidence="1">Putative NBD/HSP70 family sugar kinase</fullName>
    </submittedName>
</protein>
<reference evidence="1 2" key="1">
    <citation type="submission" date="2019-03" db="EMBL/GenBank/DDBJ databases">
        <title>Freshwater and sediment microbial communities from various areas in North America, analyzing microbe dynamics in response to fracking.</title>
        <authorList>
            <person name="Lamendella R."/>
        </authorList>
    </citation>
    <scope>NUCLEOTIDE SEQUENCE [LARGE SCALE GENOMIC DNA]</scope>
    <source>
        <strain evidence="1 2">175.2</strain>
    </source>
</reference>
<keyword evidence="2" id="KW-1185">Reference proteome</keyword>
<keyword evidence="1" id="KW-0808">Transferase</keyword>
<dbReference type="AlphaFoldDB" id="A0A4R3NRD1"/>
<dbReference type="InterPro" id="IPR036390">
    <property type="entry name" value="WH_DNA-bd_sf"/>
</dbReference>
<dbReference type="PANTHER" id="PTHR18964">
    <property type="entry name" value="ROK (REPRESSOR, ORF, KINASE) FAMILY"/>
    <property type="match status" value="1"/>
</dbReference>
<dbReference type="Gene3D" id="1.10.10.10">
    <property type="entry name" value="Winged helix-like DNA-binding domain superfamily/Winged helix DNA-binding domain"/>
    <property type="match status" value="1"/>
</dbReference>
<sequence>MRKSAIGLQASELSNSATIFSLIATGAATSRSALLKASGIARATLSSRLAPLLQSGIVVETEKTTPSGGRPSRVLEVNSNAGYVLVANFGETFVRIATMDLQANIISQETMAFTTQNDPVATLEMLADAFSALVGKDGLADRFLAGIGLSLPAPIDVRTHSVVRPSVLPDWAGFDITGWFSTRYRVPVHVEKDVNLMAIYEHERNFPDVDDMFFIKAGTGIGSGIITGGRLFRGAQGGAGDIGHIQFSSDHAPLCRCGKLGCVEARAAGWALARDLRATGYQAENSRDVVHLVDQNKPEAIMSVRKAGQVIGEATADVVSLLNPSLVVVGGTLAQTGDFLLAGVRELVYQRCLPLATHDLRIVSGATTLDTALGGAALIVLDDAFSQDSARNFLLRFAESRSPIPQ</sequence>
<dbReference type="InterPro" id="IPR036388">
    <property type="entry name" value="WH-like_DNA-bd_sf"/>
</dbReference>
<dbReference type="InterPro" id="IPR043129">
    <property type="entry name" value="ATPase_NBD"/>
</dbReference>
<dbReference type="SUPFAM" id="SSF53067">
    <property type="entry name" value="Actin-like ATPase domain"/>
    <property type="match status" value="1"/>
</dbReference>
<dbReference type="InterPro" id="IPR000600">
    <property type="entry name" value="ROK"/>
</dbReference>
<dbReference type="GO" id="GO:0016301">
    <property type="term" value="F:kinase activity"/>
    <property type="evidence" value="ECO:0007669"/>
    <property type="project" value="UniProtKB-KW"/>
</dbReference>
<organism evidence="1 2">
    <name type="scientific">Martelella mediterranea</name>
    <dbReference type="NCBI Taxonomy" id="293089"/>
    <lineage>
        <taxon>Bacteria</taxon>
        <taxon>Pseudomonadati</taxon>
        <taxon>Pseudomonadota</taxon>
        <taxon>Alphaproteobacteria</taxon>
        <taxon>Hyphomicrobiales</taxon>
        <taxon>Aurantimonadaceae</taxon>
        <taxon>Martelella</taxon>
    </lineage>
</organism>
<dbReference type="SUPFAM" id="SSF46785">
    <property type="entry name" value="Winged helix' DNA-binding domain"/>
    <property type="match status" value="1"/>
</dbReference>
<comment type="caution">
    <text evidence="1">The sequence shown here is derived from an EMBL/GenBank/DDBJ whole genome shotgun (WGS) entry which is preliminary data.</text>
</comment>
<dbReference type="RefSeq" id="WP_132313489.1">
    <property type="nucleotide sequence ID" value="NZ_SMAR01000031.1"/>
</dbReference>
<dbReference type="EMBL" id="SMAR01000031">
    <property type="protein sequence ID" value="TCT34746.1"/>
    <property type="molecule type" value="Genomic_DNA"/>
</dbReference>
<dbReference type="Gene3D" id="3.30.420.40">
    <property type="match status" value="2"/>
</dbReference>
<evidence type="ECO:0000313" key="2">
    <source>
        <dbReference type="Proteomes" id="UP000295097"/>
    </source>
</evidence>
<proteinExistence type="predicted"/>
<dbReference type="OrthoDB" id="49685at2"/>
<dbReference type="PANTHER" id="PTHR18964:SF173">
    <property type="entry name" value="GLUCOKINASE"/>
    <property type="match status" value="1"/>
</dbReference>
<evidence type="ECO:0000313" key="1">
    <source>
        <dbReference type="EMBL" id="TCT34746.1"/>
    </source>
</evidence>
<gene>
    <name evidence="1" type="ORF">EDC90_103130</name>
</gene>
<dbReference type="Proteomes" id="UP000295097">
    <property type="component" value="Unassembled WGS sequence"/>
</dbReference>
<name>A0A4R3NRD1_9HYPH</name>